<evidence type="ECO:0000313" key="3">
    <source>
        <dbReference type="WBParaSite" id="nRc.2.0.1.t14925-RA"/>
    </source>
</evidence>
<protein>
    <submittedName>
        <fullName evidence="3">Peptidase S1 domain-containing protein</fullName>
    </submittedName>
</protein>
<dbReference type="Pfam" id="PF00089">
    <property type="entry name" value="Trypsin"/>
    <property type="match status" value="1"/>
</dbReference>
<keyword evidence="2" id="KW-1185">Reference proteome</keyword>
<accession>A0A915IM96</accession>
<dbReference type="Proteomes" id="UP000887565">
    <property type="component" value="Unplaced"/>
</dbReference>
<evidence type="ECO:0000313" key="2">
    <source>
        <dbReference type="Proteomes" id="UP000887565"/>
    </source>
</evidence>
<evidence type="ECO:0000259" key="1">
    <source>
        <dbReference type="Pfam" id="PF00089"/>
    </source>
</evidence>
<name>A0A915IM96_ROMCU</name>
<dbReference type="WBParaSite" id="nRc.2.0.1.t14925-RA">
    <property type="protein sequence ID" value="nRc.2.0.1.t14925-RA"/>
    <property type="gene ID" value="nRc.2.0.1.g14925"/>
</dbReference>
<dbReference type="GO" id="GO:0006508">
    <property type="term" value="P:proteolysis"/>
    <property type="evidence" value="ECO:0007669"/>
    <property type="project" value="InterPro"/>
</dbReference>
<dbReference type="InterPro" id="IPR001254">
    <property type="entry name" value="Trypsin_dom"/>
</dbReference>
<reference evidence="3" key="1">
    <citation type="submission" date="2022-11" db="UniProtKB">
        <authorList>
            <consortium name="WormBaseParasite"/>
        </authorList>
    </citation>
    <scope>IDENTIFICATION</scope>
</reference>
<dbReference type="GO" id="GO:0004252">
    <property type="term" value="F:serine-type endopeptidase activity"/>
    <property type="evidence" value="ECO:0007669"/>
    <property type="project" value="InterPro"/>
</dbReference>
<dbReference type="SUPFAM" id="SSF50494">
    <property type="entry name" value="Trypsin-like serine proteases"/>
    <property type="match status" value="1"/>
</dbReference>
<dbReference type="AlphaFoldDB" id="A0A915IM96"/>
<feature type="domain" description="Peptidase S1" evidence="1">
    <location>
        <begin position="51"/>
        <end position="122"/>
    </location>
</feature>
<dbReference type="InterPro" id="IPR043504">
    <property type="entry name" value="Peptidase_S1_PA_chymotrypsin"/>
</dbReference>
<sequence length="126" mass="14532">MQQSAFKKLYPFKSYRSQYRSPFFGRTVLRDYCLLSFCNSTFLPITRQSNRDGRVILGSYNAIVPEDTERHLKVSQVAVRGQDNMVIAQLTHAVEFNDYIRPVAIPNKPKPSFPDKCRVVGWLNDA</sequence>
<dbReference type="InterPro" id="IPR009003">
    <property type="entry name" value="Peptidase_S1_PA"/>
</dbReference>
<proteinExistence type="predicted"/>
<dbReference type="Gene3D" id="2.40.10.10">
    <property type="entry name" value="Trypsin-like serine proteases"/>
    <property type="match status" value="1"/>
</dbReference>
<organism evidence="2 3">
    <name type="scientific">Romanomermis culicivorax</name>
    <name type="common">Nematode worm</name>
    <dbReference type="NCBI Taxonomy" id="13658"/>
    <lineage>
        <taxon>Eukaryota</taxon>
        <taxon>Metazoa</taxon>
        <taxon>Ecdysozoa</taxon>
        <taxon>Nematoda</taxon>
        <taxon>Enoplea</taxon>
        <taxon>Dorylaimia</taxon>
        <taxon>Mermithida</taxon>
        <taxon>Mermithoidea</taxon>
        <taxon>Mermithidae</taxon>
        <taxon>Romanomermis</taxon>
    </lineage>
</organism>